<dbReference type="EMBL" id="LJGT01000040">
    <property type="protein sequence ID" value="OEU87970.1"/>
    <property type="molecule type" value="Genomic_DNA"/>
</dbReference>
<dbReference type="OrthoDB" id="474235at2"/>
<dbReference type="Proteomes" id="UP000176087">
    <property type="component" value="Unassembled WGS sequence"/>
</dbReference>
<dbReference type="CDD" id="cd02440">
    <property type="entry name" value="AdoMet_MTases"/>
    <property type="match status" value="1"/>
</dbReference>
<evidence type="ECO:0000313" key="2">
    <source>
        <dbReference type="EMBL" id="OEU87970.1"/>
    </source>
</evidence>
<dbReference type="RefSeq" id="WP_070014041.1">
    <property type="nucleotide sequence ID" value="NZ_LJGS01000045.1"/>
</dbReference>
<feature type="domain" description="Methyltransferase" evidence="1">
    <location>
        <begin position="40"/>
        <end position="134"/>
    </location>
</feature>
<sequence>MSLRHHEIAEAGNRILSPLTYEKLRLLGELAAPEPGARHLDLACGKGELLATWARDHGTTGVGVDISKVFLDAARERAAELGVADRLRFERADAGAYEAGPDGYDLVTSLGATWIGGGLAGTLELMRRALRPGGTMIVGEAYWRSEPSDEACRELELERDDFTGLAGTNERFEAAGLELVEMVLADPDSWDRYMASQWRTISDWLRANPGHQDAPDMRDFLRHARTSHLAHGRDLLGWGAFVLRPAI</sequence>
<evidence type="ECO:0000313" key="3">
    <source>
        <dbReference type="Proteomes" id="UP000176087"/>
    </source>
</evidence>
<proteinExistence type="predicted"/>
<protein>
    <recommendedName>
        <fullName evidence="1">Methyltransferase domain-containing protein</fullName>
    </recommendedName>
</protein>
<dbReference type="GO" id="GO:0008168">
    <property type="term" value="F:methyltransferase activity"/>
    <property type="evidence" value="ECO:0007669"/>
    <property type="project" value="TreeGrafter"/>
</dbReference>
<dbReference type="STRING" id="933944.AN215_17190"/>
<comment type="caution">
    <text evidence="2">The sequence shown here is derived from an EMBL/GenBank/DDBJ whole genome shotgun (WGS) entry which is preliminary data.</text>
</comment>
<accession>A0A1E7JJZ9</accession>
<dbReference type="Gene3D" id="3.40.50.150">
    <property type="entry name" value="Vaccinia Virus protein VP39"/>
    <property type="match status" value="1"/>
</dbReference>
<dbReference type="SUPFAM" id="SSF53335">
    <property type="entry name" value="S-adenosyl-L-methionine-dependent methyltransferases"/>
    <property type="match status" value="1"/>
</dbReference>
<dbReference type="InterPro" id="IPR041698">
    <property type="entry name" value="Methyltransf_25"/>
</dbReference>
<gene>
    <name evidence="2" type="ORF">AN215_17190</name>
</gene>
<keyword evidence="3" id="KW-1185">Reference proteome</keyword>
<dbReference type="Pfam" id="PF13649">
    <property type="entry name" value="Methyltransf_25"/>
    <property type="match status" value="1"/>
</dbReference>
<organism evidence="2 3">
    <name type="scientific">Streptomyces abyssalis</name>
    <dbReference type="NCBI Taxonomy" id="933944"/>
    <lineage>
        <taxon>Bacteria</taxon>
        <taxon>Bacillati</taxon>
        <taxon>Actinomycetota</taxon>
        <taxon>Actinomycetes</taxon>
        <taxon>Kitasatosporales</taxon>
        <taxon>Streptomycetaceae</taxon>
        <taxon>Streptomyces</taxon>
    </lineage>
</organism>
<reference evidence="2 3" key="1">
    <citation type="journal article" date="2016" name="Front. Microbiol.">
        <title>Comparative Genomics Analysis of Streptomyces Species Reveals Their Adaptation to the Marine Environment and Their Diversity at the Genomic Level.</title>
        <authorList>
            <person name="Tian X."/>
            <person name="Zhang Z."/>
            <person name="Yang T."/>
            <person name="Chen M."/>
            <person name="Li J."/>
            <person name="Chen F."/>
            <person name="Yang J."/>
            <person name="Li W."/>
            <person name="Zhang B."/>
            <person name="Zhang Z."/>
            <person name="Wu J."/>
            <person name="Zhang C."/>
            <person name="Long L."/>
            <person name="Xiao J."/>
        </authorList>
    </citation>
    <scope>NUCLEOTIDE SEQUENCE [LARGE SCALE GENOMIC DNA]</scope>
    <source>
        <strain evidence="2 3">SCSIO 10390</strain>
    </source>
</reference>
<dbReference type="InterPro" id="IPR029063">
    <property type="entry name" value="SAM-dependent_MTases_sf"/>
</dbReference>
<dbReference type="PANTHER" id="PTHR43464:SF3">
    <property type="entry name" value="SAM-DEPENDENT METHYLTRANSFERASE"/>
    <property type="match status" value="1"/>
</dbReference>
<name>A0A1E7JJZ9_9ACTN</name>
<dbReference type="PATRIC" id="fig|933944.5.peg.6189"/>
<dbReference type="AlphaFoldDB" id="A0A1E7JJZ9"/>
<evidence type="ECO:0000259" key="1">
    <source>
        <dbReference type="Pfam" id="PF13649"/>
    </source>
</evidence>
<dbReference type="PANTHER" id="PTHR43464">
    <property type="entry name" value="METHYLTRANSFERASE"/>
    <property type="match status" value="1"/>
</dbReference>